<feature type="transmembrane region" description="Helical" evidence="1">
    <location>
        <begin position="47"/>
        <end position="64"/>
    </location>
</feature>
<feature type="domain" description="DUF2510" evidence="2">
    <location>
        <begin position="74"/>
        <end position="101"/>
    </location>
</feature>
<dbReference type="RefSeq" id="WP_163732727.1">
    <property type="nucleotide sequence ID" value="NZ_JAAGOA010000002.1"/>
</dbReference>
<evidence type="ECO:0000313" key="3">
    <source>
        <dbReference type="EMBL" id="NED99229.1"/>
    </source>
</evidence>
<organism evidence="3 4">
    <name type="scientific">Phytoactinopolyspora halotolerans</name>
    <dbReference type="NCBI Taxonomy" id="1981512"/>
    <lineage>
        <taxon>Bacteria</taxon>
        <taxon>Bacillati</taxon>
        <taxon>Actinomycetota</taxon>
        <taxon>Actinomycetes</taxon>
        <taxon>Jiangellales</taxon>
        <taxon>Jiangellaceae</taxon>
        <taxon>Phytoactinopolyspora</taxon>
    </lineage>
</organism>
<gene>
    <name evidence="3" type="ORF">G1H10_03500</name>
</gene>
<keyword evidence="4" id="KW-1185">Reference proteome</keyword>
<keyword evidence="1" id="KW-0812">Transmembrane</keyword>
<reference evidence="3 4" key="1">
    <citation type="submission" date="2020-02" db="EMBL/GenBank/DDBJ databases">
        <authorList>
            <person name="Li X.-J."/>
            <person name="Han X.-M."/>
        </authorList>
    </citation>
    <scope>NUCLEOTIDE SEQUENCE [LARGE SCALE GENOMIC DNA]</scope>
    <source>
        <strain evidence="3 4">CCTCC AB 2017055</strain>
    </source>
</reference>
<comment type="caution">
    <text evidence="3">The sequence shown here is derived from an EMBL/GenBank/DDBJ whole genome shotgun (WGS) entry which is preliminary data.</text>
</comment>
<dbReference type="AlphaFoldDB" id="A0A6L9S590"/>
<evidence type="ECO:0000313" key="4">
    <source>
        <dbReference type="Proteomes" id="UP000475214"/>
    </source>
</evidence>
<dbReference type="EMBL" id="JAAGOA010000002">
    <property type="protein sequence ID" value="NED99229.1"/>
    <property type="molecule type" value="Genomic_DNA"/>
</dbReference>
<sequence length="112" mass="12607">MKRVLKVGSATLVSYVVAHLILASAFMGIVEWLGYSSTTGLWYAENAAPVVAVLIGLLAGWSAYRSARRRSAPPGWYTYGNDRDLQRWWDGQRWTQATRQRIAEREESSSGR</sequence>
<evidence type="ECO:0000259" key="2">
    <source>
        <dbReference type="Pfam" id="PF10708"/>
    </source>
</evidence>
<feature type="transmembrane region" description="Helical" evidence="1">
    <location>
        <begin position="12"/>
        <end position="35"/>
    </location>
</feature>
<dbReference type="InterPro" id="IPR018929">
    <property type="entry name" value="DUF2510"/>
</dbReference>
<accession>A0A6L9S590</accession>
<evidence type="ECO:0000256" key="1">
    <source>
        <dbReference type="SAM" id="Phobius"/>
    </source>
</evidence>
<keyword evidence="1" id="KW-1133">Transmembrane helix</keyword>
<name>A0A6L9S590_9ACTN</name>
<dbReference type="Pfam" id="PF10708">
    <property type="entry name" value="DUF2510"/>
    <property type="match status" value="1"/>
</dbReference>
<proteinExistence type="predicted"/>
<keyword evidence="1" id="KW-0472">Membrane</keyword>
<dbReference type="Proteomes" id="UP000475214">
    <property type="component" value="Unassembled WGS sequence"/>
</dbReference>
<protein>
    <submittedName>
        <fullName evidence="3">DUF2510 domain-containing protein</fullName>
    </submittedName>
</protein>